<dbReference type="AlphaFoldDB" id="A0A1G8IMP2"/>
<evidence type="ECO:0000313" key="4">
    <source>
        <dbReference type="Proteomes" id="UP000199274"/>
    </source>
</evidence>
<keyword evidence="3" id="KW-0378">Hydrolase</keyword>
<evidence type="ECO:0000259" key="2">
    <source>
        <dbReference type="Pfam" id="PF00246"/>
    </source>
</evidence>
<dbReference type="STRING" id="178355.SAMN04488062_12716"/>
<keyword evidence="4" id="KW-1185">Reference proteome</keyword>
<dbReference type="Pfam" id="PF00246">
    <property type="entry name" value="Peptidase_M14"/>
    <property type="match status" value="1"/>
</dbReference>
<feature type="domain" description="Peptidase M14" evidence="2">
    <location>
        <begin position="43"/>
        <end position="175"/>
    </location>
</feature>
<feature type="signal peptide" evidence="1">
    <location>
        <begin position="1"/>
        <end position="19"/>
    </location>
</feature>
<accession>A0A1G8IMP2</accession>
<dbReference type="Proteomes" id="UP000199274">
    <property type="component" value="Unassembled WGS sequence"/>
</dbReference>
<dbReference type="EMBL" id="FNDB01000027">
    <property type="protein sequence ID" value="SDI20229.1"/>
    <property type="molecule type" value="Genomic_DNA"/>
</dbReference>
<dbReference type="GO" id="GO:0008270">
    <property type="term" value="F:zinc ion binding"/>
    <property type="evidence" value="ECO:0007669"/>
    <property type="project" value="InterPro"/>
</dbReference>
<dbReference type="OrthoDB" id="9767214at2"/>
<sequence length="576" mass="66720">MRFFKFLFLLLAISSFAQKTNRYDTFFEKGNGNQSASYQETIAYYKLLADDFPTIEMQKRGLTDSGEPLHMVIFNPEKEFNFGNIQKNKAVILLNNGIHAGEPDGIDASMQLFRDLALGKINAPKNTVIVCIPVYNIGGALNRNSTSRANQDGPEIYGFRGNARNYDLNRDFIKSDTRNTKSFVDIFHKINADVFIDNHVSNGADYQYKLTYIMTQHNKLGTVLGDFLNTEMMPALVKDLQKKNIETTPYVNAFQDTPDKGFSQFFESPRFATGYTSLFNTIGFVVETHMLKKYADRVKVTYEYMLSAIDFTDANYKKIKQLRLKNEEQYQPKKAYTIKWEIDSSKTVPFSFLGYEAGYKKSDVTSGNRLFYDRTKPFKKDIPYSKEFKSVKNIIIPEAYIIPKGFWPVIDLLKSNTITYTQLKNDTIIEVESYRIADFKTTNSAYEGHYLHRNTSVTSKTEKMAFAKGDYVIPTQQKGIKYLLETLEPEAIDSFFNWNFFDTMLQQKEGYSDYVFEDSATQILKENPKLKAEFDLKKQSDVNFINNPEAQLDWIYKHSVYYEKAHLHYPVYRILK</sequence>
<keyword evidence="3" id="KW-0121">Carboxypeptidase</keyword>
<dbReference type="RefSeq" id="WP_091259404.1">
    <property type="nucleotide sequence ID" value="NZ_FNDB01000027.1"/>
</dbReference>
<dbReference type="GO" id="GO:0004181">
    <property type="term" value="F:metallocarboxypeptidase activity"/>
    <property type="evidence" value="ECO:0007669"/>
    <property type="project" value="InterPro"/>
</dbReference>
<dbReference type="Gene3D" id="3.40.630.10">
    <property type="entry name" value="Zn peptidases"/>
    <property type="match status" value="1"/>
</dbReference>
<protein>
    <submittedName>
        <fullName evidence="3">Zinc carboxypeptidase</fullName>
    </submittedName>
</protein>
<gene>
    <name evidence="3" type="ORF">SAMN04488062_12716</name>
</gene>
<feature type="chain" id="PRO_5011443907" evidence="1">
    <location>
        <begin position="20"/>
        <end position="576"/>
    </location>
</feature>
<proteinExistence type="predicted"/>
<keyword evidence="1" id="KW-0732">Signal</keyword>
<dbReference type="CDD" id="cd06241">
    <property type="entry name" value="M14-like"/>
    <property type="match status" value="1"/>
</dbReference>
<evidence type="ECO:0000256" key="1">
    <source>
        <dbReference type="SAM" id="SignalP"/>
    </source>
</evidence>
<organism evidence="3 4">
    <name type="scientific">Flavobacterium omnivorum</name>
    <dbReference type="NCBI Taxonomy" id="178355"/>
    <lineage>
        <taxon>Bacteria</taxon>
        <taxon>Pseudomonadati</taxon>
        <taxon>Bacteroidota</taxon>
        <taxon>Flavobacteriia</taxon>
        <taxon>Flavobacteriales</taxon>
        <taxon>Flavobacteriaceae</taxon>
        <taxon>Flavobacterium</taxon>
    </lineage>
</organism>
<keyword evidence="3" id="KW-0645">Protease</keyword>
<reference evidence="4" key="1">
    <citation type="submission" date="2016-10" db="EMBL/GenBank/DDBJ databases">
        <authorList>
            <person name="Varghese N."/>
            <person name="Submissions S."/>
        </authorList>
    </citation>
    <scope>NUCLEOTIDE SEQUENCE [LARGE SCALE GENOMIC DNA]</scope>
    <source>
        <strain evidence="4">CGMCC 1.2747</strain>
    </source>
</reference>
<dbReference type="GO" id="GO:0006508">
    <property type="term" value="P:proteolysis"/>
    <property type="evidence" value="ECO:0007669"/>
    <property type="project" value="InterPro"/>
</dbReference>
<dbReference type="SUPFAM" id="SSF53187">
    <property type="entry name" value="Zn-dependent exopeptidases"/>
    <property type="match status" value="1"/>
</dbReference>
<dbReference type="InterPro" id="IPR000834">
    <property type="entry name" value="Peptidase_M14"/>
</dbReference>
<evidence type="ECO:0000313" key="3">
    <source>
        <dbReference type="EMBL" id="SDI20229.1"/>
    </source>
</evidence>
<name>A0A1G8IMP2_9FLAO</name>